<organism evidence="1 2">
    <name type="scientific">Curvibacter microcysteis</name>
    <dbReference type="NCBI Taxonomy" id="3026419"/>
    <lineage>
        <taxon>Bacteria</taxon>
        <taxon>Pseudomonadati</taxon>
        <taxon>Pseudomonadota</taxon>
        <taxon>Betaproteobacteria</taxon>
        <taxon>Burkholderiales</taxon>
        <taxon>Comamonadaceae</taxon>
        <taxon>Curvibacter</taxon>
    </lineage>
</organism>
<dbReference type="RefSeq" id="WP_273929070.1">
    <property type="nucleotide sequence ID" value="NZ_JAQSIO010000010.1"/>
</dbReference>
<proteinExistence type="predicted"/>
<accession>A0ABT5MKF6</accession>
<dbReference type="EMBL" id="JAQSIO010000010">
    <property type="protein sequence ID" value="MDD0816876.1"/>
    <property type="molecule type" value="Genomic_DNA"/>
</dbReference>
<keyword evidence="2" id="KW-1185">Reference proteome</keyword>
<evidence type="ECO:0000313" key="2">
    <source>
        <dbReference type="Proteomes" id="UP001528672"/>
    </source>
</evidence>
<protein>
    <recommendedName>
        <fullName evidence="3">Type 4 fimbrial biogenesis protein PilX N-terminal domain-containing protein</fullName>
    </recommendedName>
</protein>
<name>A0ABT5MKF6_9BURK</name>
<evidence type="ECO:0008006" key="3">
    <source>
        <dbReference type="Google" id="ProtNLM"/>
    </source>
</evidence>
<comment type="caution">
    <text evidence="1">The sequence shown here is derived from an EMBL/GenBank/DDBJ whole genome shotgun (WGS) entry which is preliminary data.</text>
</comment>
<sequence length="221" mass="22512">MLSRPPRPRRAASGVALILALIVLAAMTLGGVALTRSVFTTHQIAGNLAFQQAATHSADEGVEAAIAWLENNSGQSTSSSATACASSVGSTVLACDQSASGYLASRQDPSPSQSWADFWRATLASKAITLSTDVAGNRVAYVIQRLCNGAGDASTSNLDCTQSPNANTGTCAGGSSCDSQRINLKSGGGSGQNGSQVYYRVTVQVSGPRGTQSLVQVVVAL</sequence>
<gene>
    <name evidence="1" type="ORF">PSQ39_19745</name>
</gene>
<dbReference type="Proteomes" id="UP001528672">
    <property type="component" value="Unassembled WGS sequence"/>
</dbReference>
<evidence type="ECO:0000313" key="1">
    <source>
        <dbReference type="EMBL" id="MDD0816876.1"/>
    </source>
</evidence>
<reference evidence="1 2" key="1">
    <citation type="submission" date="2023-02" db="EMBL/GenBank/DDBJ databases">
        <title>Bacterial whole genome sequence for Curvibacter sp. HBC28.</title>
        <authorList>
            <person name="Le V."/>
            <person name="Ko S.-R."/>
            <person name="Ahn C.-Y."/>
            <person name="Oh H.-M."/>
        </authorList>
    </citation>
    <scope>NUCLEOTIDE SEQUENCE [LARGE SCALE GENOMIC DNA]</scope>
    <source>
        <strain evidence="1 2">HBC28</strain>
    </source>
</reference>